<name>A0ABU4MLB3_9ACTN</name>
<evidence type="ECO:0000313" key="1">
    <source>
        <dbReference type="EMBL" id="MDX3038145.1"/>
    </source>
</evidence>
<dbReference type="Proteomes" id="UP001282474">
    <property type="component" value="Unassembled WGS sequence"/>
</dbReference>
<keyword evidence="2" id="KW-1185">Reference proteome</keyword>
<protein>
    <submittedName>
        <fullName evidence="1">Uncharacterized protein</fullName>
    </submittedName>
</protein>
<organism evidence="1 2">
    <name type="scientific">Streptomyces caniscabiei</name>
    <dbReference type="NCBI Taxonomy" id="2746961"/>
    <lineage>
        <taxon>Bacteria</taxon>
        <taxon>Bacillati</taxon>
        <taxon>Actinomycetota</taxon>
        <taxon>Actinomycetes</taxon>
        <taxon>Kitasatosporales</taxon>
        <taxon>Streptomycetaceae</taxon>
        <taxon>Streptomyces</taxon>
    </lineage>
</organism>
<gene>
    <name evidence="1" type="ORF">PV383_13340</name>
</gene>
<comment type="caution">
    <text evidence="1">The sequence shown here is derived from an EMBL/GenBank/DDBJ whole genome shotgun (WGS) entry which is preliminary data.</text>
</comment>
<sequence length="52" mass="6027">MDLGYPFQFDAEIRHHEHDQTEFPTDAAIDYLFVRLASLISLVLRSTGRMTT</sequence>
<reference evidence="1 2" key="1">
    <citation type="journal article" date="2023" name="Microb. Genom.">
        <title>Mesoterricola silvestris gen. nov., sp. nov., Mesoterricola sediminis sp. nov., Geothrix oryzae sp. nov., Geothrix edaphica sp. nov., Geothrix rubra sp. nov., and Geothrix limicola sp. nov., six novel members of Acidobacteriota isolated from soils.</title>
        <authorList>
            <person name="Weisberg A.J."/>
            <person name="Pearce E."/>
            <person name="Kramer C.G."/>
            <person name="Chang J.H."/>
            <person name="Clarke C.R."/>
        </authorList>
    </citation>
    <scope>NUCLEOTIDE SEQUENCE [LARGE SCALE GENOMIC DNA]</scope>
    <source>
        <strain evidence="1 2">NE20-4-1</strain>
    </source>
</reference>
<evidence type="ECO:0000313" key="2">
    <source>
        <dbReference type="Proteomes" id="UP001282474"/>
    </source>
</evidence>
<proteinExistence type="predicted"/>
<dbReference type="RefSeq" id="WP_177261842.1">
    <property type="nucleotide sequence ID" value="NZ_JABXWF010000012.1"/>
</dbReference>
<dbReference type="EMBL" id="JARAWJ010000008">
    <property type="protein sequence ID" value="MDX3038145.1"/>
    <property type="molecule type" value="Genomic_DNA"/>
</dbReference>
<accession>A0ABU4MLB3</accession>